<comment type="caution">
    <text evidence="2">The sequence shown here is derived from an EMBL/GenBank/DDBJ whole genome shotgun (WGS) entry which is preliminary data.</text>
</comment>
<keyword evidence="1" id="KW-0472">Membrane</keyword>
<feature type="transmembrane region" description="Helical" evidence="1">
    <location>
        <begin position="126"/>
        <end position="151"/>
    </location>
</feature>
<reference evidence="2 3" key="1">
    <citation type="journal article" date="2021" name="J. Hered.">
        <title>A chromosome-level genome assembly of the parasitoid wasp, Cotesia glomerata (Hymenoptera: Braconidae).</title>
        <authorList>
            <person name="Pinto B.J."/>
            <person name="Weis J.J."/>
            <person name="Gamble T."/>
            <person name="Ode P.J."/>
            <person name="Paul R."/>
            <person name="Zaspel J.M."/>
        </authorList>
    </citation>
    <scope>NUCLEOTIDE SEQUENCE [LARGE SCALE GENOMIC DNA]</scope>
    <source>
        <strain evidence="2">CgM1</strain>
    </source>
</reference>
<protein>
    <submittedName>
        <fullName evidence="2">Uncharacterized protein</fullName>
    </submittedName>
</protein>
<accession>A0AAV7HRE5</accession>
<keyword evidence="1" id="KW-1133">Transmembrane helix</keyword>
<keyword evidence="1" id="KW-0812">Transmembrane</keyword>
<name>A0AAV7HRE5_COTGL</name>
<proteinExistence type="predicted"/>
<sequence>MYVDGENYGGFTTFFQWAAIDYGPEDMFRLSFLIGAVAATDHPVMALGTIRIIEERCGFLPPELKLARAFLQSLLLDPGILRLPNAAEIEVLSENLDSIARSVFSLRPTGFPSDICSFPYRHLLPLVLKFSTTGSWFSAVFVVLVVDAAAAVDCSDVARLLVLGTAAVTILWMLLPYPSLASDIVAPVFLIYCDLW</sequence>
<organism evidence="2 3">
    <name type="scientific">Cotesia glomerata</name>
    <name type="common">Lepidopteran parasitic wasp</name>
    <name type="synonym">Apanteles glomeratus</name>
    <dbReference type="NCBI Taxonomy" id="32391"/>
    <lineage>
        <taxon>Eukaryota</taxon>
        <taxon>Metazoa</taxon>
        <taxon>Ecdysozoa</taxon>
        <taxon>Arthropoda</taxon>
        <taxon>Hexapoda</taxon>
        <taxon>Insecta</taxon>
        <taxon>Pterygota</taxon>
        <taxon>Neoptera</taxon>
        <taxon>Endopterygota</taxon>
        <taxon>Hymenoptera</taxon>
        <taxon>Apocrita</taxon>
        <taxon>Ichneumonoidea</taxon>
        <taxon>Braconidae</taxon>
        <taxon>Microgastrinae</taxon>
        <taxon>Cotesia</taxon>
    </lineage>
</organism>
<gene>
    <name evidence="2" type="ORF">KQX54_014414</name>
</gene>
<dbReference type="EMBL" id="JAHXZJ010002237">
    <property type="protein sequence ID" value="KAH0546733.1"/>
    <property type="molecule type" value="Genomic_DNA"/>
</dbReference>
<evidence type="ECO:0000256" key="1">
    <source>
        <dbReference type="SAM" id="Phobius"/>
    </source>
</evidence>
<evidence type="ECO:0000313" key="2">
    <source>
        <dbReference type="EMBL" id="KAH0546733.1"/>
    </source>
</evidence>
<dbReference type="AlphaFoldDB" id="A0AAV7HRE5"/>
<feature type="transmembrane region" description="Helical" evidence="1">
    <location>
        <begin position="157"/>
        <end position="175"/>
    </location>
</feature>
<dbReference type="Proteomes" id="UP000826195">
    <property type="component" value="Unassembled WGS sequence"/>
</dbReference>
<keyword evidence="3" id="KW-1185">Reference proteome</keyword>
<evidence type="ECO:0000313" key="3">
    <source>
        <dbReference type="Proteomes" id="UP000826195"/>
    </source>
</evidence>